<comment type="caution">
    <text evidence="2">The sequence shown here is derived from an EMBL/GenBank/DDBJ whole genome shotgun (WGS) entry which is preliminary data.</text>
</comment>
<evidence type="ECO:0000313" key="3">
    <source>
        <dbReference type="Proteomes" id="UP001165962"/>
    </source>
</evidence>
<feature type="transmembrane region" description="Helical" evidence="1">
    <location>
        <begin position="57"/>
        <end position="75"/>
    </location>
</feature>
<keyword evidence="1" id="KW-1133">Transmembrane helix</keyword>
<keyword evidence="1" id="KW-0812">Transmembrane</keyword>
<evidence type="ECO:0000313" key="2">
    <source>
        <dbReference type="EMBL" id="NHN30504.1"/>
    </source>
</evidence>
<keyword evidence="3" id="KW-1185">Reference proteome</keyword>
<keyword evidence="1" id="KW-0472">Membrane</keyword>
<sequence>MSIIQILVISALLWLVTCSLALVLFRYKPATYWKEIGQVTGMMILVTLAIQRLELSFLAPLIQLIFGVVGFKLFLKFKWIHAAIMIIYSYEICRIIEKAYMYIQNKFALKDSIVILRNMPIFGDALIIISIVLMLTAYLHLSRIGFTFISRHQSIHLPVHIFCFSVILLAILYSISLSFAFTDSYFILLLRSIVILLLIYFLYASYKKEMNDEF</sequence>
<dbReference type="Proteomes" id="UP001165962">
    <property type="component" value="Unassembled WGS sequence"/>
</dbReference>
<gene>
    <name evidence="2" type="ORF">G9U52_11740</name>
</gene>
<protein>
    <submittedName>
        <fullName evidence="2">Uncharacterized protein</fullName>
    </submittedName>
</protein>
<proteinExistence type="predicted"/>
<feature type="transmembrane region" description="Helical" evidence="1">
    <location>
        <begin position="6"/>
        <end position="25"/>
    </location>
</feature>
<reference evidence="2" key="1">
    <citation type="submission" date="2020-03" db="EMBL/GenBank/DDBJ databases">
        <title>Draft sequencing of Paenibacilllus sp. S3N08.</title>
        <authorList>
            <person name="Kim D.-U."/>
        </authorList>
    </citation>
    <scope>NUCLEOTIDE SEQUENCE</scope>
    <source>
        <strain evidence="2">S3N08</strain>
    </source>
</reference>
<feature type="transmembrane region" description="Helical" evidence="1">
    <location>
        <begin position="161"/>
        <end position="179"/>
    </location>
</feature>
<accession>A0ABX0J8N7</accession>
<feature type="transmembrane region" description="Helical" evidence="1">
    <location>
        <begin position="185"/>
        <end position="206"/>
    </location>
</feature>
<evidence type="ECO:0000256" key="1">
    <source>
        <dbReference type="SAM" id="Phobius"/>
    </source>
</evidence>
<feature type="transmembrane region" description="Helical" evidence="1">
    <location>
        <begin position="121"/>
        <end position="141"/>
    </location>
</feature>
<dbReference type="EMBL" id="JAAOIW010000004">
    <property type="protein sequence ID" value="NHN30504.1"/>
    <property type="molecule type" value="Genomic_DNA"/>
</dbReference>
<name>A0ABX0J8N7_9BACL</name>
<organism evidence="2 3">
    <name type="scientific">Paenibacillus agricola</name>
    <dbReference type="NCBI Taxonomy" id="2716264"/>
    <lineage>
        <taxon>Bacteria</taxon>
        <taxon>Bacillati</taxon>
        <taxon>Bacillota</taxon>
        <taxon>Bacilli</taxon>
        <taxon>Bacillales</taxon>
        <taxon>Paenibacillaceae</taxon>
        <taxon>Paenibacillus</taxon>
    </lineage>
</organism>
<dbReference type="RefSeq" id="WP_166149682.1">
    <property type="nucleotide sequence ID" value="NZ_JAAOIW010000004.1"/>
</dbReference>